<dbReference type="NCBIfam" id="TIGR01256">
    <property type="entry name" value="modA"/>
    <property type="match status" value="1"/>
</dbReference>
<dbReference type="PIRSF" id="PIRSF004846">
    <property type="entry name" value="ModA"/>
    <property type="match status" value="1"/>
</dbReference>
<feature type="binding site" evidence="4">
    <location>
        <position position="36"/>
    </location>
    <ligand>
        <name>molybdate</name>
        <dbReference type="ChEBI" id="CHEBI:36264"/>
    </ligand>
</feature>
<dbReference type="GO" id="GO:0046872">
    <property type="term" value="F:metal ion binding"/>
    <property type="evidence" value="ECO:0007669"/>
    <property type="project" value="UniProtKB-KW"/>
</dbReference>
<reference evidence="6 7" key="1">
    <citation type="journal article" date="2013" name="Stand. Genomic Sci.">
        <title>Genomic Encyclopedia of Type Strains, Phase I: The one thousand microbial genomes (KMG-I) project.</title>
        <authorList>
            <person name="Kyrpides N.C."/>
            <person name="Woyke T."/>
            <person name="Eisen J.A."/>
            <person name="Garrity G."/>
            <person name="Lilburn T.G."/>
            <person name="Beck B.J."/>
            <person name="Whitman W.B."/>
            <person name="Hugenholtz P."/>
            <person name="Klenk H.P."/>
        </authorList>
    </citation>
    <scope>NUCLEOTIDE SEQUENCE [LARGE SCALE GENOMIC DNA]</scope>
    <source>
        <strain evidence="6 7">DSM 45044</strain>
    </source>
</reference>
<dbReference type="InterPro" id="IPR005950">
    <property type="entry name" value="ModA"/>
</dbReference>
<organism evidence="6 7">
    <name type="scientific">Stackebrandtia albiflava</name>
    <dbReference type="NCBI Taxonomy" id="406432"/>
    <lineage>
        <taxon>Bacteria</taxon>
        <taxon>Bacillati</taxon>
        <taxon>Actinomycetota</taxon>
        <taxon>Actinomycetes</taxon>
        <taxon>Glycomycetales</taxon>
        <taxon>Glycomycetaceae</taxon>
        <taxon>Stackebrandtia</taxon>
    </lineage>
</organism>
<feature type="signal peptide" evidence="5">
    <location>
        <begin position="1"/>
        <end position="19"/>
    </location>
</feature>
<dbReference type="GO" id="GO:0030973">
    <property type="term" value="F:molybdate ion binding"/>
    <property type="evidence" value="ECO:0007669"/>
    <property type="project" value="TreeGrafter"/>
</dbReference>
<dbReference type="AlphaFoldDB" id="A0A562UYI8"/>
<keyword evidence="3 5" id="KW-0732">Signal</keyword>
<feature type="binding site" evidence="4">
    <location>
        <position position="166"/>
    </location>
    <ligand>
        <name>molybdate</name>
        <dbReference type="ChEBI" id="CHEBI:36264"/>
    </ligand>
</feature>
<dbReference type="Proteomes" id="UP000321617">
    <property type="component" value="Unassembled WGS sequence"/>
</dbReference>
<gene>
    <name evidence="6" type="ORF">LX16_4083</name>
</gene>
<protein>
    <submittedName>
        <fullName evidence="6">Molybdate transport system substrate-binding protein</fullName>
    </submittedName>
</protein>
<keyword evidence="2 4" id="KW-0479">Metal-binding</keyword>
<dbReference type="Gene3D" id="3.40.190.10">
    <property type="entry name" value="Periplasmic binding protein-like II"/>
    <property type="match status" value="2"/>
</dbReference>
<feature type="binding site" evidence="4">
    <location>
        <position position="64"/>
    </location>
    <ligand>
        <name>molybdate</name>
        <dbReference type="ChEBI" id="CHEBI:36264"/>
    </ligand>
</feature>
<evidence type="ECO:0000256" key="5">
    <source>
        <dbReference type="SAM" id="SignalP"/>
    </source>
</evidence>
<feature type="chain" id="PRO_5022061155" evidence="5">
    <location>
        <begin position="20"/>
        <end position="248"/>
    </location>
</feature>
<comment type="similarity">
    <text evidence="1">Belongs to the bacterial solute-binding protein ModA family.</text>
</comment>
<proteinExistence type="inferred from homology"/>
<comment type="caution">
    <text evidence="6">The sequence shown here is derived from an EMBL/GenBank/DDBJ whole genome shotgun (WGS) entry which is preliminary data.</text>
</comment>
<dbReference type="PANTHER" id="PTHR30632:SF0">
    <property type="entry name" value="SULFATE-BINDING PROTEIN"/>
    <property type="match status" value="1"/>
</dbReference>
<dbReference type="OrthoDB" id="9785015at2"/>
<dbReference type="GO" id="GO:0015689">
    <property type="term" value="P:molybdate ion transport"/>
    <property type="evidence" value="ECO:0007669"/>
    <property type="project" value="InterPro"/>
</dbReference>
<dbReference type="SUPFAM" id="SSF53850">
    <property type="entry name" value="Periplasmic binding protein-like II"/>
    <property type="match status" value="1"/>
</dbReference>
<dbReference type="RefSeq" id="WP_147141476.1">
    <property type="nucleotide sequence ID" value="NZ_BAABIJ010000003.1"/>
</dbReference>
<dbReference type="PROSITE" id="PS51257">
    <property type="entry name" value="PROKAR_LIPOPROTEIN"/>
    <property type="match status" value="1"/>
</dbReference>
<name>A0A562UYI8_9ACTN</name>
<evidence type="ECO:0000256" key="1">
    <source>
        <dbReference type="ARBA" id="ARBA00009175"/>
    </source>
</evidence>
<evidence type="ECO:0000256" key="4">
    <source>
        <dbReference type="PIRSR" id="PIRSR004846-1"/>
    </source>
</evidence>
<dbReference type="EMBL" id="VLLL01000007">
    <property type="protein sequence ID" value="TWJ10663.1"/>
    <property type="molecule type" value="Genomic_DNA"/>
</dbReference>
<keyword evidence="7" id="KW-1185">Reference proteome</keyword>
<dbReference type="PANTHER" id="PTHR30632">
    <property type="entry name" value="MOLYBDATE-BINDING PERIPLASMIC PROTEIN"/>
    <property type="match status" value="1"/>
</dbReference>
<keyword evidence="4" id="KW-0500">Molybdenum</keyword>
<evidence type="ECO:0000313" key="6">
    <source>
        <dbReference type="EMBL" id="TWJ10663.1"/>
    </source>
</evidence>
<sequence>MRSAIRCLVAAVFLLSACAAPSADSGGRITVFAAASLTEGFGELGELFEAANPGVTVEFAFAGSSTLAAQIRSGAPADVFAAASPVHLTTLVDAGLATAPAAFATNRLQIAVPPDNPAGISGLADLSDPDVVLAVCDPLVPCGAATETVFEIAGIAPEPDTRERDVKAVLTKVRLGEVDAGLVYRTDVHAAAGDVTGIEFPESAEAVNVYPIATLTDAPDPVTAAAFVDFVRSQTGRDVLAEAGFGTP</sequence>
<evidence type="ECO:0000256" key="3">
    <source>
        <dbReference type="ARBA" id="ARBA00022729"/>
    </source>
</evidence>
<dbReference type="InterPro" id="IPR050682">
    <property type="entry name" value="ModA/WtpA"/>
</dbReference>
<dbReference type="Pfam" id="PF13531">
    <property type="entry name" value="SBP_bac_11"/>
    <property type="match status" value="1"/>
</dbReference>
<accession>A0A562UYI8</accession>
<evidence type="ECO:0000256" key="2">
    <source>
        <dbReference type="ARBA" id="ARBA00022723"/>
    </source>
</evidence>
<evidence type="ECO:0000313" key="7">
    <source>
        <dbReference type="Proteomes" id="UP000321617"/>
    </source>
</evidence>
<dbReference type="CDD" id="cd13538">
    <property type="entry name" value="PBP2_ModA_like_1"/>
    <property type="match status" value="1"/>
</dbReference>
<feature type="binding site" evidence="4">
    <location>
        <position position="184"/>
    </location>
    <ligand>
        <name>molybdate</name>
        <dbReference type="ChEBI" id="CHEBI:36264"/>
    </ligand>
</feature>